<proteinExistence type="predicted"/>
<accession>J0R7F7</accession>
<sequence length="212" mass="24111">MIFGGILTNLLRLTRIDDLTRGDHYFLDANDDCYFIWEYKRGAGFRGKANSLIYNLKKKPSQTKNQAILNHKLNAITECSKTLSEILNPDFIAIATFVPIPCSKHTSDPEYDHRMEQICRSINGANDVRCLVSQNKTTKASHNSEQGNRISIEELMEVYEIDQSLISPTPTTIVIVDDVLTTGTHFKAMKKILSQQFPQARILGFFITRRVI</sequence>
<name>J0R7F7_9HYPH</name>
<evidence type="ECO:0008006" key="3">
    <source>
        <dbReference type="Google" id="ProtNLM"/>
    </source>
</evidence>
<organism evidence="1 2">
    <name type="scientific">Bartonella tamiae Th239</name>
    <dbReference type="NCBI Taxonomy" id="1094558"/>
    <lineage>
        <taxon>Bacteria</taxon>
        <taxon>Pseudomonadati</taxon>
        <taxon>Pseudomonadota</taxon>
        <taxon>Alphaproteobacteria</taxon>
        <taxon>Hyphomicrobiales</taxon>
        <taxon>Bartonellaceae</taxon>
        <taxon>Bartonella</taxon>
    </lineage>
</organism>
<evidence type="ECO:0000313" key="2">
    <source>
        <dbReference type="Proteomes" id="UP000008952"/>
    </source>
</evidence>
<protein>
    <recommendedName>
        <fullName evidence="3">Phosphoribosyltransferase domain-containing protein</fullName>
    </recommendedName>
</protein>
<dbReference type="PATRIC" id="fig|1094558.3.peg.49"/>
<comment type="caution">
    <text evidence="1">The sequence shown here is derived from an EMBL/GenBank/DDBJ whole genome shotgun (WGS) entry which is preliminary data.</text>
</comment>
<dbReference type="Proteomes" id="UP000008952">
    <property type="component" value="Unassembled WGS sequence"/>
</dbReference>
<keyword evidence="2" id="KW-1185">Reference proteome</keyword>
<dbReference type="eggNOG" id="COG1040">
    <property type="taxonomic scope" value="Bacteria"/>
</dbReference>
<reference evidence="1 2" key="1">
    <citation type="submission" date="2012-03" db="EMBL/GenBank/DDBJ databases">
        <title>The Genome Sequence of Bartonella tamiae Th239.</title>
        <authorList>
            <consortium name="The Broad Institute Genome Sequencing Platform"/>
            <consortium name="The Broad Institute Genome Sequencing Center for Infectious Disease"/>
            <person name="Feldgarden M."/>
            <person name="Kirby J."/>
            <person name="Kosoy M."/>
            <person name="Birtles R."/>
            <person name="Probert W.S."/>
            <person name="Chiaraviglio L."/>
            <person name="Young S.K."/>
            <person name="Zeng Q."/>
            <person name="Gargeya S."/>
            <person name="Fitzgerald M."/>
            <person name="Haas B."/>
            <person name="Abouelleil A."/>
            <person name="Alvarado L."/>
            <person name="Arachchi H.M."/>
            <person name="Berlin A."/>
            <person name="Chapman S.B."/>
            <person name="Gearin G."/>
            <person name="Goldberg J."/>
            <person name="Griggs A."/>
            <person name="Gujja S."/>
            <person name="Hansen M."/>
            <person name="Heiman D."/>
            <person name="Howarth C."/>
            <person name="Larimer J."/>
            <person name="Lui A."/>
            <person name="MacDonald P.J.P."/>
            <person name="McCowen C."/>
            <person name="Montmayeur A."/>
            <person name="Murphy C."/>
            <person name="Neiman D."/>
            <person name="Pearson M."/>
            <person name="Priest M."/>
            <person name="Roberts A."/>
            <person name="Saif S."/>
            <person name="Shea T."/>
            <person name="Sisk P."/>
            <person name="Stolte C."/>
            <person name="Sykes S."/>
            <person name="Wortman J."/>
            <person name="Nusbaum C."/>
            <person name="Birren B."/>
        </authorList>
    </citation>
    <scope>NUCLEOTIDE SEQUENCE [LARGE SCALE GENOMIC DNA]</scope>
    <source>
        <strain evidence="1 2">Th239</strain>
    </source>
</reference>
<dbReference type="STRING" id="1094558.ME5_00048"/>
<dbReference type="EMBL" id="AIMB01000001">
    <property type="protein sequence ID" value="EJF91669.1"/>
    <property type="molecule type" value="Genomic_DNA"/>
</dbReference>
<evidence type="ECO:0000313" key="1">
    <source>
        <dbReference type="EMBL" id="EJF91669.1"/>
    </source>
</evidence>
<gene>
    <name evidence="1" type="ORF">ME5_00048</name>
</gene>
<dbReference type="HOGENOM" id="CLU_1298490_0_0_5"/>
<dbReference type="AlphaFoldDB" id="J0R7F7"/>